<keyword evidence="2" id="KW-1003">Cell membrane</keyword>
<dbReference type="GO" id="GO:0005886">
    <property type="term" value="C:plasma membrane"/>
    <property type="evidence" value="ECO:0007669"/>
    <property type="project" value="UniProtKB-SubCell"/>
</dbReference>
<dbReference type="PROSITE" id="PS00237">
    <property type="entry name" value="G_PROTEIN_RECEP_F1_1"/>
    <property type="match status" value="2"/>
</dbReference>
<evidence type="ECO:0000256" key="8">
    <source>
        <dbReference type="ARBA" id="ARBA00023224"/>
    </source>
</evidence>
<reference evidence="12" key="1">
    <citation type="submission" date="2020-08" db="EMBL/GenBank/DDBJ databases">
        <title>Chromosome-level assembly of Southern catfish (Silurus meridionalis) provides insights into visual adaptation to the nocturnal and benthic lifestyles.</title>
        <authorList>
            <person name="Zhang Y."/>
            <person name="Wang D."/>
            <person name="Peng Z."/>
        </authorList>
    </citation>
    <scope>NUCLEOTIDE SEQUENCE</scope>
    <source>
        <strain evidence="12">SWU-2019-XX</strain>
        <tissue evidence="12">Muscle</tissue>
    </source>
</reference>
<dbReference type="SUPFAM" id="SSF81321">
    <property type="entry name" value="Family A G protein-coupled receptor-like"/>
    <property type="match status" value="2"/>
</dbReference>
<evidence type="ECO:0000259" key="11">
    <source>
        <dbReference type="PROSITE" id="PS50262"/>
    </source>
</evidence>
<feature type="transmembrane region" description="Helical" evidence="10">
    <location>
        <begin position="362"/>
        <end position="381"/>
    </location>
</feature>
<sequence>LPSIYGVEMCVALMGNILALWLLVTKERRNWHTGVVFSCNLVISDIFYALSLPLLIIYYSREFNWEFGNAVCKIERFLFTCNLYVSIYFITCISVNRYLAIVHPFFTRNHVRPKHAKIISVFVWIFVASFSSPILYYSGVSGKRCSLFAHQNNTSNSSQSDQNSERATYRVFMALIGCLVPFVITFASYFGVLRVVLKNETITSLEKKKVALIVGLACILYAVSFIPYHILQIWQFKVKEERKGKSNCYVHDGYQMSKALACVNMCLHPILYMAVFDSIRAVFISRMVKMSLLSLHLQSVFDSSSTLTVKLHTINTYQMVYGMSSKIHNTLLSPVYSVEMCVALLGNIMALWLLVTKERRNWHMGVVFSCNLVISDIFYALSLPLQIDYYSRGRIWKFGNFVCKIENFLFRCNLYASIYFIMCISVHRYLSIVHPFFTRNHIFPKHAKIISVFVWIFVTSISSPILFYSIVKDDKCYFFSNQHNKLILYIYMMFMAVIGCFVPFVVTFASYVGVISAVFKNAKITTLQKRKVALIVGSGCVLYAVFFVPYHILQIWIASLPKGDTSKCNKFFAYQVSKTLAYLNMCLHPILY</sequence>
<feature type="transmembrane region" description="Helical" evidence="10">
    <location>
        <begin position="531"/>
        <end position="552"/>
    </location>
</feature>
<evidence type="ECO:0000256" key="5">
    <source>
        <dbReference type="ARBA" id="ARBA00023040"/>
    </source>
</evidence>
<dbReference type="PANTHER" id="PTHR24231">
    <property type="entry name" value="PURINOCEPTOR-RELATED G-PROTEIN COUPLED RECEPTOR"/>
    <property type="match status" value="1"/>
</dbReference>
<keyword evidence="7 9" id="KW-0675">Receptor</keyword>
<feature type="transmembrane region" description="Helical" evidence="10">
    <location>
        <begin position="486"/>
        <end position="519"/>
    </location>
</feature>
<feature type="transmembrane region" description="Helical" evidence="10">
    <location>
        <begin position="118"/>
        <end position="137"/>
    </location>
</feature>
<feature type="transmembrane region" description="Helical" evidence="10">
    <location>
        <begin position="6"/>
        <end position="24"/>
    </location>
</feature>
<evidence type="ECO:0000256" key="7">
    <source>
        <dbReference type="ARBA" id="ARBA00023170"/>
    </source>
</evidence>
<keyword evidence="4 10" id="KW-1133">Transmembrane helix</keyword>
<proteinExistence type="inferred from homology"/>
<dbReference type="AlphaFoldDB" id="A0A8T0AHS8"/>
<accession>A0A8T0AHS8</accession>
<feature type="transmembrane region" description="Helical" evidence="10">
    <location>
        <begin position="335"/>
        <end position="355"/>
    </location>
</feature>
<feature type="transmembrane region" description="Helical" evidence="10">
    <location>
        <begin position="414"/>
        <end position="437"/>
    </location>
</feature>
<evidence type="ECO:0000256" key="4">
    <source>
        <dbReference type="ARBA" id="ARBA00022989"/>
    </source>
</evidence>
<evidence type="ECO:0000256" key="3">
    <source>
        <dbReference type="ARBA" id="ARBA00022692"/>
    </source>
</evidence>
<dbReference type="GO" id="GO:0019722">
    <property type="term" value="P:calcium-mediated signaling"/>
    <property type="evidence" value="ECO:0007669"/>
    <property type="project" value="TreeGrafter"/>
</dbReference>
<evidence type="ECO:0000256" key="2">
    <source>
        <dbReference type="ARBA" id="ARBA00022475"/>
    </source>
</evidence>
<feature type="transmembrane region" description="Helical" evidence="10">
    <location>
        <begin position="36"/>
        <end position="59"/>
    </location>
</feature>
<dbReference type="PRINTS" id="PR01157">
    <property type="entry name" value="P2YPURNOCPTR"/>
</dbReference>
<dbReference type="Pfam" id="PF00001">
    <property type="entry name" value="7tm_1"/>
    <property type="match status" value="2"/>
</dbReference>
<keyword evidence="8 9" id="KW-0807">Transducer</keyword>
<feature type="non-terminal residue" evidence="12">
    <location>
        <position position="1"/>
    </location>
</feature>
<name>A0A8T0AHS8_SILME</name>
<evidence type="ECO:0000256" key="9">
    <source>
        <dbReference type="RuleBase" id="RU000688"/>
    </source>
</evidence>
<dbReference type="Gene3D" id="1.20.1070.10">
    <property type="entry name" value="Rhodopsin 7-helix transmembrane proteins"/>
    <property type="match status" value="2"/>
</dbReference>
<dbReference type="EMBL" id="JABFDY010000022">
    <property type="protein sequence ID" value="KAF7690989.1"/>
    <property type="molecule type" value="Genomic_DNA"/>
</dbReference>
<feature type="transmembrane region" description="Helical" evidence="10">
    <location>
        <begin position="209"/>
        <end position="230"/>
    </location>
</feature>
<evidence type="ECO:0000256" key="6">
    <source>
        <dbReference type="ARBA" id="ARBA00023136"/>
    </source>
</evidence>
<feature type="domain" description="G-protein coupled receptors family 1 profile" evidence="11">
    <location>
        <begin position="346"/>
        <end position="592"/>
    </location>
</feature>
<evidence type="ECO:0000313" key="13">
    <source>
        <dbReference type="Proteomes" id="UP000606274"/>
    </source>
</evidence>
<comment type="similarity">
    <text evidence="9">Belongs to the G-protein coupled receptor 1 family.</text>
</comment>
<keyword evidence="3 9" id="KW-0812">Transmembrane</keyword>
<keyword evidence="5 9" id="KW-0297">G-protein coupled receptor</keyword>
<gene>
    <name evidence="12" type="ORF">HF521_011286</name>
</gene>
<evidence type="ECO:0000256" key="1">
    <source>
        <dbReference type="ARBA" id="ARBA00004651"/>
    </source>
</evidence>
<protein>
    <recommendedName>
        <fullName evidence="11">G-protein coupled receptors family 1 profile domain-containing protein</fullName>
    </recommendedName>
</protein>
<dbReference type="PROSITE" id="PS50262">
    <property type="entry name" value="G_PROTEIN_RECEP_F1_2"/>
    <property type="match status" value="2"/>
</dbReference>
<organism evidence="12 13">
    <name type="scientific">Silurus meridionalis</name>
    <name type="common">Southern catfish</name>
    <name type="synonym">Silurus soldatovi meridionalis</name>
    <dbReference type="NCBI Taxonomy" id="175797"/>
    <lineage>
        <taxon>Eukaryota</taxon>
        <taxon>Metazoa</taxon>
        <taxon>Chordata</taxon>
        <taxon>Craniata</taxon>
        <taxon>Vertebrata</taxon>
        <taxon>Euteleostomi</taxon>
        <taxon>Actinopterygii</taxon>
        <taxon>Neopterygii</taxon>
        <taxon>Teleostei</taxon>
        <taxon>Ostariophysi</taxon>
        <taxon>Siluriformes</taxon>
        <taxon>Siluridae</taxon>
        <taxon>Silurus</taxon>
    </lineage>
</organism>
<comment type="subcellular location">
    <subcellularLocation>
        <location evidence="1">Cell membrane</location>
        <topology evidence="1">Multi-pass membrane protein</topology>
    </subcellularLocation>
</comment>
<dbReference type="GO" id="GO:0030594">
    <property type="term" value="F:neurotransmitter receptor activity"/>
    <property type="evidence" value="ECO:0007669"/>
    <property type="project" value="TreeGrafter"/>
</dbReference>
<dbReference type="Proteomes" id="UP000606274">
    <property type="component" value="Unassembled WGS sequence"/>
</dbReference>
<evidence type="ECO:0000313" key="12">
    <source>
        <dbReference type="EMBL" id="KAF7690989.1"/>
    </source>
</evidence>
<feature type="transmembrane region" description="Helical" evidence="10">
    <location>
        <begin position="83"/>
        <end position="106"/>
    </location>
</feature>
<dbReference type="GO" id="GO:0045031">
    <property type="term" value="F:G protein-coupled ATP receptor activity"/>
    <property type="evidence" value="ECO:0007669"/>
    <property type="project" value="TreeGrafter"/>
</dbReference>
<feature type="non-terminal residue" evidence="12">
    <location>
        <position position="592"/>
    </location>
</feature>
<comment type="caution">
    <text evidence="12">The sequence shown here is derived from an EMBL/GenBank/DDBJ whole genome shotgun (WGS) entry which is preliminary data.</text>
</comment>
<keyword evidence="6 10" id="KW-0472">Membrane</keyword>
<dbReference type="PANTHER" id="PTHR24231:SF46">
    <property type="entry name" value="P2Y PURINOCEPTOR 11"/>
    <property type="match status" value="1"/>
</dbReference>
<evidence type="ECO:0000256" key="10">
    <source>
        <dbReference type="SAM" id="Phobius"/>
    </source>
</evidence>
<feature type="transmembrane region" description="Helical" evidence="10">
    <location>
        <begin position="171"/>
        <end position="197"/>
    </location>
</feature>
<dbReference type="InterPro" id="IPR017452">
    <property type="entry name" value="GPCR_Rhodpsn_7TM"/>
</dbReference>
<dbReference type="PRINTS" id="PR00237">
    <property type="entry name" value="GPCRRHODOPSN"/>
</dbReference>
<dbReference type="InterPro" id="IPR000276">
    <property type="entry name" value="GPCR_Rhodpsn"/>
</dbReference>
<feature type="transmembrane region" description="Helical" evidence="10">
    <location>
        <begin position="449"/>
        <end position="471"/>
    </location>
</feature>
<feature type="domain" description="G-protein coupled receptors family 1 profile" evidence="11">
    <location>
        <begin position="15"/>
        <end position="272"/>
    </location>
</feature>
<keyword evidence="13" id="KW-1185">Reference proteome</keyword>